<accession>A0A0A9VX83</accession>
<evidence type="ECO:0000256" key="1">
    <source>
        <dbReference type="SAM" id="MobiDB-lite"/>
    </source>
</evidence>
<feature type="non-terminal residue" evidence="2">
    <location>
        <position position="168"/>
    </location>
</feature>
<organism evidence="2">
    <name type="scientific">Lygus hesperus</name>
    <name type="common">Western plant bug</name>
    <dbReference type="NCBI Taxonomy" id="30085"/>
    <lineage>
        <taxon>Eukaryota</taxon>
        <taxon>Metazoa</taxon>
        <taxon>Ecdysozoa</taxon>
        <taxon>Arthropoda</taxon>
        <taxon>Hexapoda</taxon>
        <taxon>Insecta</taxon>
        <taxon>Pterygota</taxon>
        <taxon>Neoptera</taxon>
        <taxon>Paraneoptera</taxon>
        <taxon>Hemiptera</taxon>
        <taxon>Heteroptera</taxon>
        <taxon>Panheteroptera</taxon>
        <taxon>Cimicomorpha</taxon>
        <taxon>Miridae</taxon>
        <taxon>Mirini</taxon>
        <taxon>Lygus</taxon>
    </lineage>
</organism>
<feature type="region of interest" description="Disordered" evidence="1">
    <location>
        <begin position="1"/>
        <end position="85"/>
    </location>
</feature>
<evidence type="ECO:0000313" key="2">
    <source>
        <dbReference type="EMBL" id="JAG00259.1"/>
    </source>
</evidence>
<dbReference type="AlphaFoldDB" id="A0A0A9VX83"/>
<proteinExistence type="predicted"/>
<dbReference type="EMBL" id="GBHO01043345">
    <property type="protein sequence ID" value="JAG00259.1"/>
    <property type="molecule type" value="Transcribed_RNA"/>
</dbReference>
<name>A0A0A9VX83_LYGHE</name>
<gene>
    <name evidence="2" type="ORF">CM83_104177</name>
</gene>
<feature type="compositionally biased region" description="Low complexity" evidence="1">
    <location>
        <begin position="56"/>
        <end position="70"/>
    </location>
</feature>
<feature type="non-terminal residue" evidence="2">
    <location>
        <position position="1"/>
    </location>
</feature>
<reference evidence="2" key="2">
    <citation type="submission" date="2014-07" db="EMBL/GenBank/DDBJ databases">
        <authorList>
            <person name="Hull J."/>
        </authorList>
    </citation>
    <scope>NUCLEOTIDE SEQUENCE</scope>
</reference>
<protein>
    <submittedName>
        <fullName evidence="2">Uncharacterized protein</fullName>
    </submittedName>
</protein>
<feature type="compositionally biased region" description="Basic and acidic residues" evidence="1">
    <location>
        <begin position="1"/>
        <end position="10"/>
    </location>
</feature>
<sequence>SNARRVEVDHNNTINGDLTEPVTKIVTPQPQDDCEAEQPSTLKLNRKRKKKKKTGPNSPVSDSSSSSNDNQVHESIMSSGGVAFSTPKMSDVQCHYFERSKASSFSVASNDSEYTPISRQGRCNSIDALITAANLLDSEQNNQQESLTEFLPNFTCPPPMDSYRNTGN</sequence>
<reference evidence="2" key="1">
    <citation type="journal article" date="2014" name="PLoS ONE">
        <title>Transcriptome-Based Identification of ABC Transporters in the Western Tarnished Plant Bug Lygus hesperus.</title>
        <authorList>
            <person name="Hull J.J."/>
            <person name="Chaney K."/>
            <person name="Geib S.M."/>
            <person name="Fabrick J.A."/>
            <person name="Brent C.S."/>
            <person name="Walsh D."/>
            <person name="Lavine L.C."/>
        </authorList>
    </citation>
    <scope>NUCLEOTIDE SEQUENCE</scope>
</reference>
<feature type="compositionally biased region" description="Basic residues" evidence="1">
    <location>
        <begin position="44"/>
        <end position="54"/>
    </location>
</feature>